<evidence type="ECO:0000313" key="5">
    <source>
        <dbReference type="EMBL" id="KKM78197.1"/>
    </source>
</evidence>
<dbReference type="Gene3D" id="3.40.50.150">
    <property type="entry name" value="Vaccinia Virus protein VP39"/>
    <property type="match status" value="1"/>
</dbReference>
<dbReference type="SUPFAM" id="SSF53335">
    <property type="entry name" value="S-adenosyl-L-methionine-dependent methyltransferases"/>
    <property type="match status" value="1"/>
</dbReference>
<proteinExistence type="predicted"/>
<keyword evidence="4" id="KW-0949">S-adenosyl-L-methionine</keyword>
<dbReference type="PANTHER" id="PTHR10629:SF52">
    <property type="entry name" value="DNA (CYTOSINE-5)-METHYLTRANSFERASE 1"/>
    <property type="match status" value="1"/>
</dbReference>
<dbReference type="GO" id="GO:0005634">
    <property type="term" value="C:nucleus"/>
    <property type="evidence" value="ECO:0007669"/>
    <property type="project" value="TreeGrafter"/>
</dbReference>
<dbReference type="GO" id="GO:0003677">
    <property type="term" value="F:DNA binding"/>
    <property type="evidence" value="ECO:0007669"/>
    <property type="project" value="TreeGrafter"/>
</dbReference>
<dbReference type="InterPro" id="IPR031303">
    <property type="entry name" value="C5_meth_CS"/>
</dbReference>
<accession>A0A0F9N9W3</accession>
<dbReference type="Pfam" id="PF00145">
    <property type="entry name" value="DNA_methylase"/>
    <property type="match status" value="2"/>
</dbReference>
<dbReference type="GO" id="GO:0044027">
    <property type="term" value="P:negative regulation of gene expression via chromosomal CpG island methylation"/>
    <property type="evidence" value="ECO:0007669"/>
    <property type="project" value="TreeGrafter"/>
</dbReference>
<gene>
    <name evidence="5" type="ORF">LCGC14_1362440</name>
</gene>
<evidence type="ECO:0000256" key="2">
    <source>
        <dbReference type="ARBA" id="ARBA00022603"/>
    </source>
</evidence>
<dbReference type="InterPro" id="IPR001525">
    <property type="entry name" value="C5_MeTfrase"/>
</dbReference>
<dbReference type="InterPro" id="IPR050390">
    <property type="entry name" value="C5-Methyltransferase"/>
</dbReference>
<reference evidence="5" key="1">
    <citation type="journal article" date="2015" name="Nature">
        <title>Complex archaea that bridge the gap between prokaryotes and eukaryotes.</title>
        <authorList>
            <person name="Spang A."/>
            <person name="Saw J.H."/>
            <person name="Jorgensen S.L."/>
            <person name="Zaremba-Niedzwiedzka K."/>
            <person name="Martijn J."/>
            <person name="Lind A.E."/>
            <person name="van Eijk R."/>
            <person name="Schleper C."/>
            <person name="Guy L."/>
            <person name="Ettema T.J."/>
        </authorList>
    </citation>
    <scope>NUCLEOTIDE SEQUENCE</scope>
</reference>
<name>A0A0F9N9W3_9ZZZZ</name>
<evidence type="ECO:0000256" key="3">
    <source>
        <dbReference type="ARBA" id="ARBA00022679"/>
    </source>
</evidence>
<protein>
    <recommendedName>
        <fullName evidence="1">DNA (cytosine-5-)-methyltransferase</fullName>
        <ecNumber evidence="1">2.1.1.37</ecNumber>
    </recommendedName>
</protein>
<keyword evidence="2" id="KW-0489">Methyltransferase</keyword>
<dbReference type="GO" id="GO:0032259">
    <property type="term" value="P:methylation"/>
    <property type="evidence" value="ECO:0007669"/>
    <property type="project" value="UniProtKB-KW"/>
</dbReference>
<dbReference type="PANTHER" id="PTHR10629">
    <property type="entry name" value="CYTOSINE-SPECIFIC METHYLTRANSFERASE"/>
    <property type="match status" value="1"/>
</dbReference>
<sequence>MVNVDNPQELTFGSLFSGAGGLDLGLEQAGMRCTFQVENDKHCLTILNGHWPDVPKNQIRPCMGLVGGDPCPIRSNLGRSSRTSSPDMSGYFLAMAYRCKPRWILRENVCAPDVQEFISALEVLGYDAAIVEANGAAFTGQSRRREFVAGFDTAETRERFSELVLRQSNTEECCLERISKRKAIKCLNTRSRSGISIYHDFVFEGTKWGFRSLTHVERESLQGLPTGWTGGIPHSARERAVGNAVTVPVAKWLGERIKEALTEASPSRPTCDCRLRWSA</sequence>
<dbReference type="EC" id="2.1.1.37" evidence="1"/>
<dbReference type="AlphaFoldDB" id="A0A0F9N9W3"/>
<dbReference type="PROSITE" id="PS00095">
    <property type="entry name" value="C5_MTASE_2"/>
    <property type="match status" value="1"/>
</dbReference>
<dbReference type="EMBL" id="LAZR01008528">
    <property type="protein sequence ID" value="KKM78197.1"/>
    <property type="molecule type" value="Genomic_DNA"/>
</dbReference>
<evidence type="ECO:0000256" key="4">
    <source>
        <dbReference type="ARBA" id="ARBA00022691"/>
    </source>
</evidence>
<comment type="caution">
    <text evidence="5">The sequence shown here is derived from an EMBL/GenBank/DDBJ whole genome shotgun (WGS) entry which is preliminary data.</text>
</comment>
<dbReference type="InterPro" id="IPR029063">
    <property type="entry name" value="SAM-dependent_MTases_sf"/>
</dbReference>
<dbReference type="GO" id="GO:0003886">
    <property type="term" value="F:DNA (cytosine-5-)-methyltransferase activity"/>
    <property type="evidence" value="ECO:0007669"/>
    <property type="project" value="UniProtKB-EC"/>
</dbReference>
<evidence type="ECO:0000256" key="1">
    <source>
        <dbReference type="ARBA" id="ARBA00011975"/>
    </source>
</evidence>
<keyword evidence="3" id="KW-0808">Transferase</keyword>
<organism evidence="5">
    <name type="scientific">marine sediment metagenome</name>
    <dbReference type="NCBI Taxonomy" id="412755"/>
    <lineage>
        <taxon>unclassified sequences</taxon>
        <taxon>metagenomes</taxon>
        <taxon>ecological metagenomes</taxon>
    </lineage>
</organism>